<evidence type="ECO:0000256" key="2">
    <source>
        <dbReference type="ARBA" id="ARBA00022723"/>
    </source>
</evidence>
<evidence type="ECO:0000313" key="4">
    <source>
        <dbReference type="EMBL" id="KIY60963.1"/>
    </source>
</evidence>
<name>A0A0D7ARI3_9AGAR</name>
<proteinExistence type="predicted"/>
<reference evidence="4 5" key="1">
    <citation type="journal article" date="2015" name="Fungal Genet. Biol.">
        <title>Evolution of novel wood decay mechanisms in Agaricales revealed by the genome sequences of Fistulina hepatica and Cylindrobasidium torrendii.</title>
        <authorList>
            <person name="Floudas D."/>
            <person name="Held B.W."/>
            <person name="Riley R."/>
            <person name="Nagy L.G."/>
            <person name="Koehler G."/>
            <person name="Ransdell A.S."/>
            <person name="Younus H."/>
            <person name="Chow J."/>
            <person name="Chiniquy J."/>
            <person name="Lipzen A."/>
            <person name="Tritt A."/>
            <person name="Sun H."/>
            <person name="Haridas S."/>
            <person name="LaButti K."/>
            <person name="Ohm R.A."/>
            <person name="Kues U."/>
            <person name="Blanchette R.A."/>
            <person name="Grigoriev I.V."/>
            <person name="Minto R.E."/>
            <person name="Hibbett D.S."/>
        </authorList>
    </citation>
    <scope>NUCLEOTIDE SEQUENCE [LARGE SCALE GENOMIC DNA]</scope>
    <source>
        <strain evidence="4 5">FP15055 ss-10</strain>
    </source>
</reference>
<gene>
    <name evidence="4" type="ORF">CYLTODRAFT_363518</name>
</gene>
<organism evidence="4 5">
    <name type="scientific">Cylindrobasidium torrendii FP15055 ss-10</name>
    <dbReference type="NCBI Taxonomy" id="1314674"/>
    <lineage>
        <taxon>Eukaryota</taxon>
        <taxon>Fungi</taxon>
        <taxon>Dikarya</taxon>
        <taxon>Basidiomycota</taxon>
        <taxon>Agaricomycotina</taxon>
        <taxon>Agaricomycetes</taxon>
        <taxon>Agaricomycetidae</taxon>
        <taxon>Agaricales</taxon>
        <taxon>Marasmiineae</taxon>
        <taxon>Physalacriaceae</taxon>
        <taxon>Cylindrobasidium</taxon>
    </lineage>
</organism>
<evidence type="ECO:0000256" key="1">
    <source>
        <dbReference type="ARBA" id="ARBA00001968"/>
    </source>
</evidence>
<evidence type="ECO:0000313" key="5">
    <source>
        <dbReference type="Proteomes" id="UP000054007"/>
    </source>
</evidence>
<dbReference type="STRING" id="1314674.A0A0D7ARI3"/>
<accession>A0A0D7ARI3</accession>
<dbReference type="OrthoDB" id="5945905at2759"/>
<dbReference type="GO" id="GO:0046872">
    <property type="term" value="F:metal ion binding"/>
    <property type="evidence" value="ECO:0007669"/>
    <property type="project" value="UniProtKB-KW"/>
</dbReference>
<keyword evidence="5" id="KW-1185">Reference proteome</keyword>
<protein>
    <recommendedName>
        <fullName evidence="3">DDE Tnp4 domain-containing protein</fullName>
    </recommendedName>
</protein>
<dbReference type="AlphaFoldDB" id="A0A0D7ARI3"/>
<comment type="cofactor">
    <cofactor evidence="1">
        <name>a divalent metal cation</name>
        <dbReference type="ChEBI" id="CHEBI:60240"/>
    </cofactor>
</comment>
<sequence>MAFSVRRLHATRVEADPCLSLTAGEIIETARALEIPETFSTSSRYSFTSIEAFALTLARFAHGEDQYSLANRYRRPQSAISEAINFVVTLVNMKWHHLLDFDDKFLLSPSNLTRYADAVHRAGAPARGVWGFIDCTIRRICRPKNFQEEAYNGYKKYHALKYQGVMLPCGIIANLYGPLEGRRNDNQLLADSHILDHCAQKAFRNGTSDSDPIEWRCLQLYGDPAYGLDRHIMCPYSGVDKNVPENARWNSNMSKVRMAVEHAFGLVSSLWHFVDEHGKMQLFSSPVGHYYRFAVLMTNIVNCYRPNPVAQRFCCNPPSLQEYLHH</sequence>
<dbReference type="InterPro" id="IPR027806">
    <property type="entry name" value="HARBI1_dom"/>
</dbReference>
<evidence type="ECO:0000259" key="3">
    <source>
        <dbReference type="Pfam" id="PF13359"/>
    </source>
</evidence>
<feature type="domain" description="DDE Tnp4" evidence="3">
    <location>
        <begin position="133"/>
        <end position="299"/>
    </location>
</feature>
<keyword evidence="2" id="KW-0479">Metal-binding</keyword>
<dbReference type="Proteomes" id="UP000054007">
    <property type="component" value="Unassembled WGS sequence"/>
</dbReference>
<dbReference type="Pfam" id="PF13359">
    <property type="entry name" value="DDE_Tnp_4"/>
    <property type="match status" value="1"/>
</dbReference>
<dbReference type="EMBL" id="KN881126">
    <property type="protein sequence ID" value="KIY60963.1"/>
    <property type="molecule type" value="Genomic_DNA"/>
</dbReference>